<name>A0A7S3KZE7_9STRA</name>
<gene>
    <name evidence="2" type="ORF">ACOF00016_LOCUS2718</name>
</gene>
<dbReference type="EMBL" id="HBIM01003135">
    <property type="protein sequence ID" value="CAE0404611.1"/>
    <property type="molecule type" value="Transcribed_RNA"/>
</dbReference>
<evidence type="ECO:0000313" key="2">
    <source>
        <dbReference type="EMBL" id="CAE0404611.1"/>
    </source>
</evidence>
<feature type="compositionally biased region" description="Polar residues" evidence="1">
    <location>
        <begin position="1"/>
        <end position="12"/>
    </location>
</feature>
<feature type="region of interest" description="Disordered" evidence="1">
    <location>
        <begin position="1"/>
        <end position="57"/>
    </location>
</feature>
<accession>A0A7S3KZE7</accession>
<reference evidence="2" key="1">
    <citation type="submission" date="2021-01" db="EMBL/GenBank/DDBJ databases">
        <authorList>
            <person name="Corre E."/>
            <person name="Pelletier E."/>
            <person name="Niang G."/>
            <person name="Scheremetjew M."/>
            <person name="Finn R."/>
            <person name="Kale V."/>
            <person name="Holt S."/>
            <person name="Cochrane G."/>
            <person name="Meng A."/>
            <person name="Brown T."/>
            <person name="Cohen L."/>
        </authorList>
    </citation>
    <scope>NUCLEOTIDE SEQUENCE</scope>
    <source>
        <strain evidence="2">CCMP127</strain>
    </source>
</reference>
<proteinExistence type="predicted"/>
<sequence length="127" mass="14518">MNSAKEAGSSQKKWGMETAFPRRPESRLQSDPKQEKLSDSSPGSHWKAKRLAMEKESTAPKGMWTVLCVLKVVWERIFVHPVMWIRLPRRKSVPEYRLLTPSSRWGLHNNWQGLVAAGAGEHWIALA</sequence>
<dbReference type="AlphaFoldDB" id="A0A7S3KZE7"/>
<evidence type="ECO:0000256" key="1">
    <source>
        <dbReference type="SAM" id="MobiDB-lite"/>
    </source>
</evidence>
<organism evidence="2">
    <name type="scientific">Amphora coffeiformis</name>
    <dbReference type="NCBI Taxonomy" id="265554"/>
    <lineage>
        <taxon>Eukaryota</taxon>
        <taxon>Sar</taxon>
        <taxon>Stramenopiles</taxon>
        <taxon>Ochrophyta</taxon>
        <taxon>Bacillariophyta</taxon>
        <taxon>Bacillariophyceae</taxon>
        <taxon>Bacillariophycidae</taxon>
        <taxon>Thalassiophysales</taxon>
        <taxon>Catenulaceae</taxon>
        <taxon>Amphora</taxon>
    </lineage>
</organism>
<protein>
    <submittedName>
        <fullName evidence="2">Uncharacterized protein</fullName>
    </submittedName>
</protein>
<feature type="compositionally biased region" description="Basic and acidic residues" evidence="1">
    <location>
        <begin position="20"/>
        <end position="38"/>
    </location>
</feature>